<evidence type="ECO:0000259" key="2">
    <source>
        <dbReference type="SMART" id="SM00458"/>
    </source>
</evidence>
<protein>
    <recommendedName>
        <fullName evidence="2">Ricin B lectin domain-containing protein</fullName>
    </recommendedName>
</protein>
<feature type="chain" id="PRO_5028801235" description="Ricin B lectin domain-containing protein" evidence="1">
    <location>
        <begin position="27"/>
        <end position="200"/>
    </location>
</feature>
<dbReference type="InterPro" id="IPR035992">
    <property type="entry name" value="Ricin_B-like_lectins"/>
</dbReference>
<dbReference type="EMBL" id="WOXT01000001">
    <property type="protein sequence ID" value="MUV13467.1"/>
    <property type="molecule type" value="Genomic_DNA"/>
</dbReference>
<proteinExistence type="predicted"/>
<keyword evidence="1" id="KW-0732">Signal</keyword>
<dbReference type="SUPFAM" id="SSF50370">
    <property type="entry name" value="Ricin B-like lectins"/>
    <property type="match status" value="1"/>
</dbReference>
<keyword evidence="4" id="KW-1185">Reference proteome</keyword>
<dbReference type="PROSITE" id="PS50231">
    <property type="entry name" value="RICIN_B_LECTIN"/>
    <property type="match status" value="1"/>
</dbReference>
<reference evidence="3 4" key="1">
    <citation type="submission" date="2019-12" db="EMBL/GenBank/DDBJ databases">
        <authorList>
            <person name="Xu J."/>
        </authorList>
    </citation>
    <scope>NUCLEOTIDE SEQUENCE [LARGE SCALE GENOMIC DNA]</scope>
    <source>
        <strain evidence="3 4">HX-5-24</strain>
    </source>
</reference>
<dbReference type="RefSeq" id="WP_156640653.1">
    <property type="nucleotide sequence ID" value="NZ_WOXT01000001.1"/>
</dbReference>
<dbReference type="CDD" id="cd00161">
    <property type="entry name" value="beta-trefoil_Ricin-like"/>
    <property type="match status" value="1"/>
</dbReference>
<name>A0A7C9MLE7_9GAMM</name>
<feature type="signal peptide" evidence="1">
    <location>
        <begin position="1"/>
        <end position="26"/>
    </location>
</feature>
<dbReference type="AlphaFoldDB" id="A0A7C9MLE7"/>
<gene>
    <name evidence="3" type="ORF">GN331_04515</name>
</gene>
<evidence type="ECO:0000256" key="1">
    <source>
        <dbReference type="SAM" id="SignalP"/>
    </source>
</evidence>
<evidence type="ECO:0000313" key="3">
    <source>
        <dbReference type="EMBL" id="MUV13467.1"/>
    </source>
</evidence>
<accession>A0A7C9MLE7</accession>
<comment type="caution">
    <text evidence="3">The sequence shown here is derived from an EMBL/GenBank/DDBJ whole genome shotgun (WGS) entry which is preliminary data.</text>
</comment>
<feature type="domain" description="Ricin B lectin" evidence="2">
    <location>
        <begin position="77"/>
        <end position="196"/>
    </location>
</feature>
<organism evidence="3 4">
    <name type="scientific">Noviluteimonas gilva</name>
    <dbReference type="NCBI Taxonomy" id="2682097"/>
    <lineage>
        <taxon>Bacteria</taxon>
        <taxon>Pseudomonadati</taxon>
        <taxon>Pseudomonadota</taxon>
        <taxon>Gammaproteobacteria</taxon>
        <taxon>Lysobacterales</taxon>
        <taxon>Lysobacteraceae</taxon>
        <taxon>Noviluteimonas</taxon>
    </lineage>
</organism>
<dbReference type="Proteomes" id="UP000479692">
    <property type="component" value="Unassembled WGS sequence"/>
</dbReference>
<dbReference type="SMART" id="SM00458">
    <property type="entry name" value="RICIN"/>
    <property type="match status" value="1"/>
</dbReference>
<evidence type="ECO:0000313" key="4">
    <source>
        <dbReference type="Proteomes" id="UP000479692"/>
    </source>
</evidence>
<sequence>MNSTKKSTVIASLAMTTALLSGHATAQVLTLHGNQATQQVTYSTTGGTLDPRFPVQVQHELDPSGSNVVRATYVTQDSLLINVGDQRCLGLKKEGGYDALVIETCRDDGSQVFRRAGERLEIDGRCLDATRVAGGPHVMAAACNGGENQRWVREGDGAIRRNSGMGGCLTVYDDVSEDGVKIEPCFPGGHVQQQFLTMAP</sequence>
<dbReference type="InterPro" id="IPR000772">
    <property type="entry name" value="Ricin_B_lectin"/>
</dbReference>
<dbReference type="Gene3D" id="2.80.10.50">
    <property type="match status" value="1"/>
</dbReference>
<dbReference type="Pfam" id="PF00652">
    <property type="entry name" value="Ricin_B_lectin"/>
    <property type="match status" value="1"/>
</dbReference>